<name>A0A0E0FU80_ORYNI</name>
<organism evidence="2">
    <name type="scientific">Oryza nivara</name>
    <name type="common">Indian wild rice</name>
    <name type="synonym">Oryza sativa f. spontanea</name>
    <dbReference type="NCBI Taxonomy" id="4536"/>
    <lineage>
        <taxon>Eukaryota</taxon>
        <taxon>Viridiplantae</taxon>
        <taxon>Streptophyta</taxon>
        <taxon>Embryophyta</taxon>
        <taxon>Tracheophyta</taxon>
        <taxon>Spermatophyta</taxon>
        <taxon>Magnoliopsida</taxon>
        <taxon>Liliopsida</taxon>
        <taxon>Poales</taxon>
        <taxon>Poaceae</taxon>
        <taxon>BOP clade</taxon>
        <taxon>Oryzoideae</taxon>
        <taxon>Oryzeae</taxon>
        <taxon>Oryzinae</taxon>
        <taxon>Oryza</taxon>
    </lineage>
</organism>
<dbReference type="Proteomes" id="UP000006591">
    <property type="component" value="Chromosome 1"/>
</dbReference>
<proteinExistence type="predicted"/>
<dbReference type="SUPFAM" id="SSF52540">
    <property type="entry name" value="P-loop containing nucleoside triphosphate hydrolases"/>
    <property type="match status" value="1"/>
</dbReference>
<dbReference type="PANTHER" id="PTHR32175">
    <property type="entry name" value="PROTEIN, PUTATIVE, EXPRESSED-RELATED"/>
    <property type="match status" value="1"/>
</dbReference>
<evidence type="ECO:0008006" key="4">
    <source>
        <dbReference type="Google" id="ProtNLM"/>
    </source>
</evidence>
<protein>
    <recommendedName>
        <fullName evidence="4">Sulfotransferase</fullName>
    </recommendedName>
</protein>
<dbReference type="Gramene" id="ONIVA01G38090.1">
    <property type="protein sequence ID" value="ONIVA01G38090.1"/>
    <property type="gene ID" value="ONIVA01G38090"/>
</dbReference>
<dbReference type="STRING" id="4536.A0A0E0FU80"/>
<reference evidence="2" key="1">
    <citation type="submission" date="2015-04" db="UniProtKB">
        <authorList>
            <consortium name="EnsemblPlants"/>
        </authorList>
    </citation>
    <scope>IDENTIFICATION</scope>
    <source>
        <strain evidence="2">SL10</strain>
    </source>
</reference>
<feature type="transmembrane region" description="Helical" evidence="1">
    <location>
        <begin position="39"/>
        <end position="61"/>
    </location>
</feature>
<dbReference type="eggNOG" id="ENOG502QQY1">
    <property type="taxonomic scope" value="Eukaryota"/>
</dbReference>
<keyword evidence="1" id="KW-0472">Membrane</keyword>
<sequence>MEEAGREKDRSVVVVVEDLGTATKDTVNPSAKSTRRYPLLSWTTILALIALVGVYIFSVSLKQNGMLLGLKQTDMIEKEREKLCQDPSIPVTEIPYVHYPTPDTYSRKECACTPVRFFAILSMQRSGSGWIETLLNSHENISSNGEIFSIKERRSNITSITKTLDKLYNLDWLSSAAKNECTAAVGLKWMLNQAQILAQFKPEIDTKKLIADLKKSDKLAADALLYFKKTRHIILYYEDVVSNDTKLMDVLDFLRLPKRKLSSRHVKIHTKLLRDHIDNWAEVNSTLMGTQYESFLNG</sequence>
<keyword evidence="1" id="KW-0812">Transmembrane</keyword>
<dbReference type="OMA" id="NCHYPIF"/>
<accession>A0A0E0FU80</accession>
<dbReference type="InterPro" id="IPR052796">
    <property type="entry name" value="Nod_factor_sulfotransferase"/>
</dbReference>
<keyword evidence="1" id="KW-1133">Transmembrane helix</keyword>
<dbReference type="InterPro" id="IPR027417">
    <property type="entry name" value="P-loop_NTPase"/>
</dbReference>
<evidence type="ECO:0000313" key="3">
    <source>
        <dbReference type="Proteomes" id="UP000006591"/>
    </source>
</evidence>
<dbReference type="Gene3D" id="3.40.50.300">
    <property type="entry name" value="P-loop containing nucleotide triphosphate hydrolases"/>
    <property type="match status" value="1"/>
</dbReference>
<evidence type="ECO:0000313" key="2">
    <source>
        <dbReference type="EnsemblPlants" id="ONIVA01G38090.1"/>
    </source>
</evidence>
<dbReference type="HOGENOM" id="CLU_043603_0_0_1"/>
<keyword evidence="3" id="KW-1185">Reference proteome</keyword>
<dbReference type="PANTHER" id="PTHR32175:SF9">
    <property type="entry name" value="OS01G0784600 PROTEIN"/>
    <property type="match status" value="1"/>
</dbReference>
<dbReference type="EnsemblPlants" id="ONIVA01G38090.1">
    <property type="protein sequence ID" value="ONIVA01G38090.1"/>
    <property type="gene ID" value="ONIVA01G38090"/>
</dbReference>
<dbReference type="AlphaFoldDB" id="A0A0E0FU80"/>
<reference evidence="2" key="2">
    <citation type="submission" date="2018-04" db="EMBL/GenBank/DDBJ databases">
        <title>OnivRS2 (Oryza nivara Reference Sequence Version 2).</title>
        <authorList>
            <person name="Zhang J."/>
            <person name="Kudrna D."/>
            <person name="Lee S."/>
            <person name="Talag J."/>
            <person name="Rajasekar S."/>
            <person name="Welchert J."/>
            <person name="Hsing Y.-I."/>
            <person name="Wing R.A."/>
        </authorList>
    </citation>
    <scope>NUCLEOTIDE SEQUENCE [LARGE SCALE GENOMIC DNA]</scope>
</reference>
<evidence type="ECO:0000256" key="1">
    <source>
        <dbReference type="SAM" id="Phobius"/>
    </source>
</evidence>